<reference evidence="2" key="1">
    <citation type="submission" date="2018-05" db="EMBL/GenBank/DDBJ databases">
        <authorList>
            <person name="Lanie J.A."/>
            <person name="Ng W.-L."/>
            <person name="Kazmierczak K.M."/>
            <person name="Andrzejewski T.M."/>
            <person name="Davidsen T.M."/>
            <person name="Wayne K.J."/>
            <person name="Tettelin H."/>
            <person name="Glass J.I."/>
            <person name="Rusch D."/>
            <person name="Podicherti R."/>
            <person name="Tsui H.-C.T."/>
            <person name="Winkler M.E."/>
        </authorList>
    </citation>
    <scope>NUCLEOTIDE SEQUENCE</scope>
</reference>
<evidence type="ECO:0000259" key="1">
    <source>
        <dbReference type="PROSITE" id="PS51766"/>
    </source>
</evidence>
<protein>
    <recommendedName>
        <fullName evidence="1">Dockerin domain-containing protein</fullName>
    </recommendedName>
</protein>
<feature type="domain" description="Dockerin" evidence="1">
    <location>
        <begin position="56"/>
        <end position="115"/>
    </location>
</feature>
<gene>
    <name evidence="2" type="ORF">METZ01_LOCUS217383</name>
</gene>
<proteinExistence type="predicted"/>
<dbReference type="SUPFAM" id="SSF63446">
    <property type="entry name" value="Type I dockerin domain"/>
    <property type="match status" value="1"/>
</dbReference>
<sequence>MELEGSGLIEYNPLFLDLDNWDFSYAGNSPCIDAGDPTETDPDGSIRDIGARWFGDETEPGDCNADGTQNVLDVVYLINDCILGGSNDCSCGDLNGDGIVNVLDVVLLVNYILED</sequence>
<dbReference type="InterPro" id="IPR002105">
    <property type="entry name" value="Dockerin_1_rpt"/>
</dbReference>
<dbReference type="Gene3D" id="1.10.1330.10">
    <property type="entry name" value="Dockerin domain"/>
    <property type="match status" value="1"/>
</dbReference>
<dbReference type="PROSITE" id="PS51766">
    <property type="entry name" value="DOCKERIN"/>
    <property type="match status" value="1"/>
</dbReference>
<dbReference type="GO" id="GO:0004553">
    <property type="term" value="F:hydrolase activity, hydrolyzing O-glycosyl compounds"/>
    <property type="evidence" value="ECO:0007669"/>
    <property type="project" value="InterPro"/>
</dbReference>
<dbReference type="InterPro" id="IPR036439">
    <property type="entry name" value="Dockerin_dom_sf"/>
</dbReference>
<dbReference type="AlphaFoldDB" id="A0A382FPF6"/>
<dbReference type="GO" id="GO:0000272">
    <property type="term" value="P:polysaccharide catabolic process"/>
    <property type="evidence" value="ECO:0007669"/>
    <property type="project" value="InterPro"/>
</dbReference>
<name>A0A382FPF6_9ZZZZ</name>
<organism evidence="2">
    <name type="scientific">marine metagenome</name>
    <dbReference type="NCBI Taxonomy" id="408172"/>
    <lineage>
        <taxon>unclassified sequences</taxon>
        <taxon>metagenomes</taxon>
        <taxon>ecological metagenomes</taxon>
    </lineage>
</organism>
<dbReference type="InterPro" id="IPR016134">
    <property type="entry name" value="Dockerin_dom"/>
</dbReference>
<dbReference type="PROSITE" id="PS00018">
    <property type="entry name" value="EF_HAND_1"/>
    <property type="match status" value="1"/>
</dbReference>
<dbReference type="InterPro" id="IPR018247">
    <property type="entry name" value="EF_Hand_1_Ca_BS"/>
</dbReference>
<accession>A0A382FPF6</accession>
<evidence type="ECO:0000313" key="2">
    <source>
        <dbReference type="EMBL" id="SVB64529.1"/>
    </source>
</evidence>
<dbReference type="EMBL" id="UINC01050951">
    <property type="protein sequence ID" value="SVB64529.1"/>
    <property type="molecule type" value="Genomic_DNA"/>
</dbReference>
<dbReference type="Pfam" id="PF00404">
    <property type="entry name" value="Dockerin_1"/>
    <property type="match status" value="1"/>
</dbReference>